<dbReference type="InterPro" id="IPR025975">
    <property type="entry name" value="Polysacc_lyase"/>
</dbReference>
<feature type="signal peptide" evidence="3">
    <location>
        <begin position="1"/>
        <end position="20"/>
    </location>
</feature>
<evidence type="ECO:0000313" key="5">
    <source>
        <dbReference type="EMBL" id="CAB3262777.1"/>
    </source>
</evidence>
<evidence type="ECO:0000256" key="2">
    <source>
        <dbReference type="SAM" id="MobiDB-lite"/>
    </source>
</evidence>
<evidence type="ECO:0000259" key="4">
    <source>
        <dbReference type="PROSITE" id="PS50026"/>
    </source>
</evidence>
<keyword evidence="1" id="KW-0245">EGF-like domain</keyword>
<dbReference type="InterPro" id="IPR000742">
    <property type="entry name" value="EGF"/>
</dbReference>
<proteinExistence type="evidence at transcript level"/>
<feature type="region of interest" description="Disordered" evidence="2">
    <location>
        <begin position="877"/>
        <end position="920"/>
    </location>
</feature>
<dbReference type="Pfam" id="PF14099">
    <property type="entry name" value="Polysacc_lyase"/>
    <property type="match status" value="1"/>
</dbReference>
<feature type="compositionally biased region" description="Basic residues" evidence="2">
    <location>
        <begin position="899"/>
        <end position="920"/>
    </location>
</feature>
<protein>
    <submittedName>
        <fullName evidence="5">Uncharacterized protein LOC100183141</fullName>
    </submittedName>
</protein>
<gene>
    <name evidence="5" type="primary">LOC100183141</name>
</gene>
<comment type="caution">
    <text evidence="1">Lacks conserved residue(s) required for the propagation of feature annotation.</text>
</comment>
<accession>A0A6F9DH39</accession>
<feature type="compositionally biased region" description="Acidic residues" evidence="2">
    <location>
        <begin position="882"/>
        <end position="894"/>
    </location>
</feature>
<keyword evidence="3" id="KW-0732">Signal</keyword>
<dbReference type="PROSITE" id="PS50026">
    <property type="entry name" value="EGF_3"/>
    <property type="match status" value="1"/>
</dbReference>
<feature type="disulfide bond" evidence="1">
    <location>
        <begin position="43"/>
        <end position="52"/>
    </location>
</feature>
<dbReference type="PROSITE" id="PS00022">
    <property type="entry name" value="EGF_1"/>
    <property type="match status" value="1"/>
</dbReference>
<feature type="chain" id="PRO_5026155004" evidence="3">
    <location>
        <begin position="21"/>
        <end position="920"/>
    </location>
</feature>
<evidence type="ECO:0000256" key="3">
    <source>
        <dbReference type="SAM" id="SignalP"/>
    </source>
</evidence>
<dbReference type="EMBL" id="LR786915">
    <property type="protein sequence ID" value="CAB3262777.1"/>
    <property type="molecule type" value="mRNA"/>
</dbReference>
<feature type="domain" description="EGF-like" evidence="4">
    <location>
        <begin position="14"/>
        <end position="53"/>
    </location>
</feature>
<reference evidence="5" key="1">
    <citation type="submission" date="2020-04" db="EMBL/GenBank/DDBJ databases">
        <authorList>
            <person name="Neveu A P."/>
        </authorList>
    </citation>
    <scope>NUCLEOTIDE SEQUENCE</scope>
    <source>
        <tissue evidence="5">Whole embryo</tissue>
    </source>
</reference>
<dbReference type="AlphaFoldDB" id="A0A6F9DH39"/>
<sequence>MDATLLILLHFLHFIPYCTGAPLLVNRHTCINGERDDFGLCLCKAGFTGEACDIEYFDHFEVESRIIVIPPLLESDIQKATDFQDKSDDTIENKIIFYDYSGKERTLGVETAEFGKTLNGRTKTNSHQYIDEELETKFYRLKDKEKIADKTFKSQSKEQNPDKNKDKAKLVEGEFTDHKLIVAEYNGSKNSEAGILNSWSSDDDESISFQTGSLKLHNFSQILNFTNSDVSCVHGIQERVFKQCICEDGYVGEYCQSGTGEKYGDKESIHRSKDKGLLAQSRINLDDKCLHGIPVYTKSCLCIYGFTGDACETEILPSEQTSGSYISGDDVEDSRTSGDTSGSGTNSIETETHRYDNIIEEWHLNGDFSGSGSVTTLTDFQGSGSKVCEEFSSGYWLGSGSGSGFGDFQEANSSEDIWHDSPLDKLEWRYWCNILNSNKDMASESHILENKFVAVMTGIHGTESRIHYISSHVEFGNIYRFSFLPEIKGAKSRLELTTCFTTPQHAVSQFGTVNLNPSIVSALGTSCPAVREPIDAIHVYSYELYFTERDFPLKVNGKYILTQWHGSADPTIVRDDFGCLARLSHADKSKLCKKHVCKEGSIFDQRGRYTGLRYVQGGYPPLTVSIDGGEFLVSARSDDRVFPEKGGCGWKKNKPPDFRCPLHPLQQFKLLARIPFKDMKFDSWVRFDWKIKWSEFGAIKREKIGEDPGIILSNAWIRLFINNVSVVDWTGPCGRNDDRRVPYFKIGIYNPSGSEYPLRMYVRNYQHYFTNTQDLPRDEKRKIQNLSLITKQRWKESTVFSLNRNTIVGNMQFRLVTGDARCELRPEIDHVTHLMRTRFSRLLVDKITLELLQTMTYAIEAQDFRIRQLERRLDEMSCPGERDDDDDNHLEEEQEKGNGRSKGRGRKRRKGTQAKIKGKL</sequence>
<dbReference type="Gene3D" id="2.60.120.200">
    <property type="match status" value="2"/>
</dbReference>
<dbReference type="PROSITE" id="PS01186">
    <property type="entry name" value="EGF_2"/>
    <property type="match status" value="2"/>
</dbReference>
<feature type="region of interest" description="Disordered" evidence="2">
    <location>
        <begin position="321"/>
        <end position="350"/>
    </location>
</feature>
<evidence type="ECO:0000256" key="1">
    <source>
        <dbReference type="PROSITE-ProRule" id="PRU00076"/>
    </source>
</evidence>
<feature type="compositionally biased region" description="Low complexity" evidence="2">
    <location>
        <begin position="337"/>
        <end position="347"/>
    </location>
</feature>
<organism evidence="5">
    <name type="scientific">Phallusia mammillata</name>
    <dbReference type="NCBI Taxonomy" id="59560"/>
    <lineage>
        <taxon>Eukaryota</taxon>
        <taxon>Metazoa</taxon>
        <taxon>Chordata</taxon>
        <taxon>Tunicata</taxon>
        <taxon>Ascidiacea</taxon>
        <taxon>Phlebobranchia</taxon>
        <taxon>Ascidiidae</taxon>
        <taxon>Phallusia</taxon>
    </lineage>
</organism>
<name>A0A6F9DH39_9ASCI</name>
<keyword evidence="1" id="KW-1015">Disulfide bond</keyword>